<accession>A0ABT8KIG8</accession>
<comment type="similarity">
    <text evidence="1">Belongs to the UPF0161 family.</text>
</comment>
<gene>
    <name evidence="2" type="primary">yidD</name>
    <name evidence="2" type="ORF">QQ008_04065</name>
</gene>
<organism evidence="2 3">
    <name type="scientific">Splendidivirga corallicola</name>
    <dbReference type="NCBI Taxonomy" id="3051826"/>
    <lineage>
        <taxon>Bacteria</taxon>
        <taxon>Pseudomonadati</taxon>
        <taxon>Bacteroidota</taxon>
        <taxon>Cytophagia</taxon>
        <taxon>Cytophagales</taxon>
        <taxon>Splendidivirgaceae</taxon>
        <taxon>Splendidivirga</taxon>
    </lineage>
</organism>
<keyword evidence="3" id="KW-1185">Reference proteome</keyword>
<comment type="caution">
    <text evidence="2">The sequence shown here is derived from an EMBL/GenBank/DDBJ whole genome shotgun (WGS) entry which is preliminary data.</text>
</comment>
<proteinExistence type="inferred from homology"/>
<evidence type="ECO:0000256" key="1">
    <source>
        <dbReference type="HAMAP-Rule" id="MF_00386"/>
    </source>
</evidence>
<dbReference type="HAMAP" id="MF_00386">
    <property type="entry name" value="UPF0161_YidD"/>
    <property type="match status" value="1"/>
</dbReference>
<dbReference type="NCBIfam" id="TIGR00278">
    <property type="entry name" value="membrane protein insertion efficiency factor YidD"/>
    <property type="match status" value="1"/>
</dbReference>
<name>A0ABT8KIG8_9BACT</name>
<dbReference type="SMART" id="SM01234">
    <property type="entry name" value="Haemolytic"/>
    <property type="match status" value="1"/>
</dbReference>
<evidence type="ECO:0000313" key="2">
    <source>
        <dbReference type="EMBL" id="MDN5200516.1"/>
    </source>
</evidence>
<evidence type="ECO:0000313" key="3">
    <source>
        <dbReference type="Proteomes" id="UP001172082"/>
    </source>
</evidence>
<dbReference type="Pfam" id="PF01809">
    <property type="entry name" value="YidD"/>
    <property type="match status" value="1"/>
</dbReference>
<dbReference type="EMBL" id="JAUJEA010000001">
    <property type="protein sequence ID" value="MDN5200516.1"/>
    <property type="molecule type" value="Genomic_DNA"/>
</dbReference>
<protein>
    <recommendedName>
        <fullName evidence="1">Putative membrane protein insertion efficiency factor</fullName>
    </recommendedName>
</protein>
<dbReference type="InterPro" id="IPR002696">
    <property type="entry name" value="Membr_insert_effic_factor_YidD"/>
</dbReference>
<comment type="subcellular location">
    <subcellularLocation>
        <location evidence="1">Cell membrane</location>
        <topology evidence="1">Peripheral membrane protein</topology>
        <orientation evidence="1">Cytoplasmic side</orientation>
    </subcellularLocation>
</comment>
<dbReference type="RefSeq" id="WP_346750539.1">
    <property type="nucleotide sequence ID" value="NZ_JAUJEA010000001.1"/>
</dbReference>
<dbReference type="PANTHER" id="PTHR33383">
    <property type="entry name" value="MEMBRANE PROTEIN INSERTION EFFICIENCY FACTOR-RELATED"/>
    <property type="match status" value="1"/>
</dbReference>
<dbReference type="Proteomes" id="UP001172082">
    <property type="component" value="Unassembled WGS sequence"/>
</dbReference>
<keyword evidence="1" id="KW-0472">Membrane</keyword>
<comment type="function">
    <text evidence="1">Could be involved in insertion of integral membrane proteins into the membrane.</text>
</comment>
<dbReference type="PANTHER" id="PTHR33383:SF1">
    <property type="entry name" value="MEMBRANE PROTEIN INSERTION EFFICIENCY FACTOR-RELATED"/>
    <property type="match status" value="1"/>
</dbReference>
<sequence length="84" mass="9640">MIARFFGFILVQLIRFYQLAISPLLGPNCRHTPTCSEYAMRAIQEWGPLRGIWLGIKRISRCHPWGTHGYDPVPKRNSKKTAGN</sequence>
<keyword evidence="1" id="KW-1003">Cell membrane</keyword>
<reference evidence="2" key="1">
    <citation type="submission" date="2023-06" db="EMBL/GenBank/DDBJ databases">
        <title>Genomic of Parafulvivirga corallium.</title>
        <authorList>
            <person name="Wang G."/>
        </authorList>
    </citation>
    <scope>NUCLEOTIDE SEQUENCE</scope>
    <source>
        <strain evidence="2">BMA10</strain>
    </source>
</reference>